<evidence type="ECO:0000259" key="6">
    <source>
        <dbReference type="PROSITE" id="PS01180"/>
    </source>
</evidence>
<dbReference type="InterPro" id="IPR000859">
    <property type="entry name" value="CUB_dom"/>
</dbReference>
<dbReference type="PROSITE" id="PS01180">
    <property type="entry name" value="CUB"/>
    <property type="match status" value="11"/>
</dbReference>
<evidence type="ECO:0000256" key="3">
    <source>
        <dbReference type="ARBA" id="ARBA00023157"/>
    </source>
</evidence>
<dbReference type="Proteomes" id="UP000007110">
    <property type="component" value="Unassembled WGS sequence"/>
</dbReference>
<dbReference type="InterPro" id="IPR036772">
    <property type="entry name" value="SRCR-like_dom_sf"/>
</dbReference>
<keyword evidence="9" id="KW-1185">Reference proteome</keyword>
<evidence type="ECO:0000256" key="5">
    <source>
        <dbReference type="PROSITE-ProRule" id="PRU00196"/>
    </source>
</evidence>
<keyword evidence="4" id="KW-0325">Glycoprotein</keyword>
<reference evidence="8" key="2">
    <citation type="submission" date="2021-01" db="UniProtKB">
        <authorList>
            <consortium name="EnsemblMetazoa"/>
        </authorList>
    </citation>
    <scope>IDENTIFICATION</scope>
</reference>
<dbReference type="SUPFAM" id="SSF56487">
    <property type="entry name" value="SRCR-like"/>
    <property type="match status" value="2"/>
</dbReference>
<dbReference type="OMA" id="MHIHFIS"/>
<dbReference type="FunFam" id="3.10.250.10:FF:000011">
    <property type="entry name" value="Scavenger receptor class A member 5"/>
    <property type="match status" value="1"/>
</dbReference>
<sequence>MVQVHSNGGNFTLQDGDSLYISSPNYPANYDSNTDVLWVINMPEDCSLVLSLLSFNTEDYLDQLTVSSESEADQSVVVMSRFSSRLGPYNRTYAPSTLMRIQFRTDRTLELSGFYAKLRASCSAESVETTISSITASNTASSEQMTQVHLNGGNFALQDGDSLYISSPNYPAYYDSNTNVLWVITMPEDCSLVLSVLSFFTENSYDQLTVSSESGADQSVMLIDRFTSHLAQFNRTYAPSTLMRIRFRSDRTLELSGFEAELRASCSAESVETTFSSITASNTASSAQLTQVHSNEAVETTISYITASNTASSEQMVQVHSNGGNFTLQDEDSLYISSPNYPANYDSNTDVLWVINMPEDCSLVLSLLSFNTEDYLDQLTVSSESEADQSVVVMSRFSSRLGPYNRTYAPSTLMRIQFRTDRTLELSGFYAKLRASCSAESVETTVPSITASNTASSEQMTQVHSNGGNFALQDGDSLYISSPNYPANYDSNTNVLWVITMPEDCSLVLSVLSFFTENSYDALTISSESGADQSVMLIDRFTSHLAPFNRTYAPSTLMRIRFRTDRSLELSGFYAKLRASCSAESVETTISSITASNTASSEQLTQVHSNEAGETTIPSITASNTASSEQIVQVHSRGGNFALQDGDSLYISSPNYPANYDSNANVLWVITMPEDCSLVLSVLSFFTENSYDQLTVSSESGADQSVMLIDRFTSHLAQFNRTYAPSTLMRIRFRSGRTLELSGFEAELRVSCSVEAVETTFSSITASNTASSEQLTQVHSNEAVETTISYITASNTASSEQMVQVHSNGGNFTLQDGDSLYISSPNYPANYDSNTDVLWVINMPEDCSLVLSLLSFNTEDYLDQLTVSSESEADQSVVVMSRFSSRLGPYNRTYAPSTLMRIQFRTDRTLELSGFYAKLRASCSAESVETTIPSITASNTASSEQMTQVHSNGGNFALQDGDSLYISSPNYPANYDSNANVLWVITMPEDCSLVLSVLSFFTENSYDQLTVSSESGADQSVMLNDRFTSHLAQFNKTYAPSTLMRIRFRTDRTLELSGFYAKLRASCSAESVETTIPSITASNTASSEQMVQVHSNGGNFALQDGDSLYISSPNYPANYDSNARVLWVINMPEDCSLVLSVLSFFTEYLYDALTVSSESGVDQSVMLIDRFTSHLAPFNRTYAPSTLMRIRFRTDRTLELSGFYAKLRASCRAESVETTISSITASNTASSEQLTQVHSNEAGETAIPSITASNTASSEQMVQVHSRGGNFALQDGDSLYISSPNYPANYNSNARVLWVITMPEDCSLVLSVLSFFTENSYDQLTVSSESGADQSVMLIDRFTSHLAPFNRTYAPSTLMRIRFRTDRTLELSGFYAKLRASCSAESVETTISSITASNTASSEQLTQVHSNGGNFALQDEDSLYISSPNYPANYNSNANVLWVITMPEDCSLVLSVLSFFTENSYDQLTVSSESGADQSVMLINRFTSHLAPFIRTYAPSTLMRIRFRTDSSVVYQGFEAELRASCSAETTTASQTTRQTTQDYNDMTSEAPWTIGGNVDSTGGPIALREGQDYFIGSSSFPSNYPSNATILWQVTTSDRCAIHITFMAFSTEPIYDYLVVGSQDVTPKNMVHRWTGGEVPAPLHLNSNQAWFLFMSDSETEEQGFVAKLHAMCSNSTASIEDVRLVDGNVPQEGRLEVLYQGQWGTVCEDLWERTNAEVVCRMLGYEGADLEYSTTDLWWLIKGSGPILMDNVRCQGNESSLDECSHLGLGVHNCDHSKDVGVTCRTGSEANPSIDNSAIIRLVNGNRPSEGRVEVFRGRSWGTVCDDYWGIEDANVACKMLGYERAELAYREAKFGEGDGAILLDDVSCTGREPSLFACDHSDFADCSHAEDAGVKCLETSGRDLSLA</sequence>
<feature type="domain" description="SRCR" evidence="7">
    <location>
        <begin position="1802"/>
        <end position="1900"/>
    </location>
</feature>
<reference evidence="9" key="1">
    <citation type="submission" date="2015-02" db="EMBL/GenBank/DDBJ databases">
        <title>Genome sequencing for Strongylocentrotus purpuratus.</title>
        <authorList>
            <person name="Murali S."/>
            <person name="Liu Y."/>
            <person name="Vee V."/>
            <person name="English A."/>
            <person name="Wang M."/>
            <person name="Skinner E."/>
            <person name="Han Y."/>
            <person name="Muzny D.M."/>
            <person name="Worley K.C."/>
            <person name="Gibbs R.A."/>
        </authorList>
    </citation>
    <scope>NUCLEOTIDE SEQUENCE</scope>
</reference>
<dbReference type="SMART" id="SM00202">
    <property type="entry name" value="SR"/>
    <property type="match status" value="2"/>
</dbReference>
<feature type="domain" description="CUB" evidence="6">
    <location>
        <begin position="1411"/>
        <end position="1525"/>
    </location>
</feature>
<dbReference type="PANTHER" id="PTHR24251">
    <property type="entry name" value="OVOCHYMASE-RELATED"/>
    <property type="match status" value="1"/>
</dbReference>
<comment type="caution">
    <text evidence="5">Lacks conserved residue(s) required for the propagation of feature annotation.</text>
</comment>
<dbReference type="OrthoDB" id="5795793at2759"/>
<evidence type="ECO:0000259" key="7">
    <source>
        <dbReference type="PROSITE" id="PS50287"/>
    </source>
</evidence>
<dbReference type="Pfam" id="PF00431">
    <property type="entry name" value="CUB"/>
    <property type="match status" value="11"/>
</dbReference>
<accession>A0A7M7PQV2</accession>
<evidence type="ECO:0000256" key="2">
    <source>
        <dbReference type="ARBA" id="ARBA00022737"/>
    </source>
</evidence>
<feature type="domain" description="CUB" evidence="6">
    <location>
        <begin position="322"/>
        <end position="436"/>
    </location>
</feature>
<dbReference type="InParanoid" id="A0A7M7PQV2"/>
<proteinExistence type="predicted"/>
<dbReference type="SUPFAM" id="SSF49854">
    <property type="entry name" value="Spermadhesin, CUB domain"/>
    <property type="match status" value="11"/>
</dbReference>
<organism evidence="8 9">
    <name type="scientific">Strongylocentrotus purpuratus</name>
    <name type="common">Purple sea urchin</name>
    <dbReference type="NCBI Taxonomy" id="7668"/>
    <lineage>
        <taxon>Eukaryota</taxon>
        <taxon>Metazoa</taxon>
        <taxon>Echinodermata</taxon>
        <taxon>Eleutherozoa</taxon>
        <taxon>Echinozoa</taxon>
        <taxon>Echinoidea</taxon>
        <taxon>Euechinoidea</taxon>
        <taxon>Echinacea</taxon>
        <taxon>Camarodonta</taxon>
        <taxon>Echinidea</taxon>
        <taxon>Strongylocentrotidae</taxon>
        <taxon>Strongylocentrotus</taxon>
    </lineage>
</organism>
<dbReference type="CDD" id="cd00041">
    <property type="entry name" value="CUB"/>
    <property type="match status" value="11"/>
</dbReference>
<dbReference type="FunFam" id="3.10.250.10:FF:000006">
    <property type="entry name" value="neurotrypsin isoform X2"/>
    <property type="match status" value="1"/>
</dbReference>
<dbReference type="PANTHER" id="PTHR24251:SF30">
    <property type="entry name" value="MEMBRANE FRIZZLED-RELATED PROTEIN"/>
    <property type="match status" value="1"/>
</dbReference>
<feature type="domain" description="CUB" evidence="6">
    <location>
        <begin position="1562"/>
        <end position="1673"/>
    </location>
</feature>
<dbReference type="Gene3D" id="2.60.120.290">
    <property type="entry name" value="Spermadhesin, CUB domain"/>
    <property type="match status" value="11"/>
</dbReference>
<dbReference type="KEGG" id="spu:752349"/>
<protein>
    <recommendedName>
        <fullName evidence="10">Deleted in malignant brain tumors 1 protein</fullName>
    </recommendedName>
</protein>
<keyword evidence="3 5" id="KW-1015">Disulfide bond</keyword>
<dbReference type="FunFam" id="2.60.120.290:FF:000099">
    <property type="entry name" value="Scavenger receptor cysteine-rich protein type 5"/>
    <property type="match status" value="6"/>
</dbReference>
<feature type="domain" description="CUB" evidence="6">
    <location>
        <begin position="952"/>
        <end position="1066"/>
    </location>
</feature>
<dbReference type="EnsemblMetazoa" id="XM_030998075">
    <property type="protein sequence ID" value="XP_030853935"/>
    <property type="gene ID" value="LOC752349"/>
</dbReference>
<evidence type="ECO:0008006" key="10">
    <source>
        <dbReference type="Google" id="ProtNLM"/>
    </source>
</evidence>
<keyword evidence="1" id="KW-0732">Signal</keyword>
<feature type="domain" description="CUB" evidence="6">
    <location>
        <begin position="7"/>
        <end position="121"/>
    </location>
</feature>
<dbReference type="Pfam" id="PF00530">
    <property type="entry name" value="SRCR"/>
    <property type="match status" value="2"/>
</dbReference>
<keyword evidence="2" id="KW-0677">Repeat</keyword>
<dbReference type="GO" id="GO:0016020">
    <property type="term" value="C:membrane"/>
    <property type="evidence" value="ECO:0007669"/>
    <property type="project" value="InterPro"/>
</dbReference>
<evidence type="ECO:0000313" key="8">
    <source>
        <dbReference type="EnsemblMetazoa" id="XP_030853935"/>
    </source>
</evidence>
<dbReference type="Gene3D" id="3.10.250.10">
    <property type="entry name" value="SRCR-like domain"/>
    <property type="match status" value="2"/>
</dbReference>
<feature type="disulfide bond" evidence="5">
    <location>
        <begin position="1871"/>
        <end position="1881"/>
    </location>
</feature>
<feature type="domain" description="CUB" evidence="6">
    <location>
        <begin position="808"/>
        <end position="922"/>
    </location>
</feature>
<dbReference type="PROSITE" id="PS00420">
    <property type="entry name" value="SRCR_1"/>
    <property type="match status" value="2"/>
</dbReference>
<feature type="domain" description="CUB" evidence="6">
    <location>
        <begin position="466"/>
        <end position="580"/>
    </location>
</feature>
<dbReference type="RefSeq" id="XP_030853935.1">
    <property type="nucleotide sequence ID" value="XM_030998075.1"/>
</dbReference>
<feature type="domain" description="CUB" evidence="6">
    <location>
        <begin position="1096"/>
        <end position="1210"/>
    </location>
</feature>
<feature type="disulfide bond" evidence="5">
    <location>
        <begin position="1756"/>
        <end position="1766"/>
    </location>
</feature>
<dbReference type="PROSITE" id="PS50287">
    <property type="entry name" value="SRCR_2"/>
    <property type="match status" value="2"/>
</dbReference>
<evidence type="ECO:0000313" key="9">
    <source>
        <dbReference type="Proteomes" id="UP000007110"/>
    </source>
</evidence>
<dbReference type="GeneID" id="752349"/>
<name>A0A7M7PQV2_STRPU</name>
<feature type="domain" description="SRCR" evidence="7">
    <location>
        <begin position="1684"/>
        <end position="1787"/>
    </location>
</feature>
<dbReference type="SMART" id="SM00042">
    <property type="entry name" value="CUB"/>
    <property type="match status" value="11"/>
</dbReference>
<evidence type="ECO:0000256" key="4">
    <source>
        <dbReference type="ARBA" id="ARBA00023180"/>
    </source>
</evidence>
<feature type="domain" description="CUB" evidence="6">
    <location>
        <begin position="1267"/>
        <end position="1381"/>
    </location>
</feature>
<evidence type="ECO:0000256" key="1">
    <source>
        <dbReference type="ARBA" id="ARBA00022729"/>
    </source>
</evidence>
<dbReference type="InterPro" id="IPR001190">
    <property type="entry name" value="SRCR"/>
</dbReference>
<dbReference type="PRINTS" id="PR00258">
    <property type="entry name" value="SPERACTRCPTR"/>
</dbReference>
<feature type="domain" description="CUB" evidence="6">
    <location>
        <begin position="151"/>
        <end position="265"/>
    </location>
</feature>
<dbReference type="InterPro" id="IPR035914">
    <property type="entry name" value="Sperma_CUB_dom_sf"/>
</dbReference>
<feature type="domain" description="CUB" evidence="6">
    <location>
        <begin position="637"/>
        <end position="751"/>
    </location>
</feature>